<evidence type="ECO:0000256" key="2">
    <source>
        <dbReference type="SAM" id="Phobius"/>
    </source>
</evidence>
<reference evidence="5" key="1">
    <citation type="submission" date="2023-08" db="EMBL/GenBank/DDBJ databases">
        <authorList>
            <person name="Alioto T."/>
            <person name="Alioto T."/>
            <person name="Gomez Garrido J."/>
        </authorList>
    </citation>
    <scope>NUCLEOTIDE SEQUENCE</scope>
</reference>
<dbReference type="Proteomes" id="UP001162480">
    <property type="component" value="Chromosome 1"/>
</dbReference>
<feature type="compositionally biased region" description="Polar residues" evidence="1">
    <location>
        <begin position="281"/>
        <end position="294"/>
    </location>
</feature>
<dbReference type="InterPro" id="IPR007110">
    <property type="entry name" value="Ig-like_dom"/>
</dbReference>
<feature type="region of interest" description="Disordered" evidence="1">
    <location>
        <begin position="275"/>
        <end position="303"/>
    </location>
</feature>
<keyword evidence="2" id="KW-1133">Transmembrane helix</keyword>
<feature type="domain" description="Ig-like" evidence="4">
    <location>
        <begin position="118"/>
        <end position="224"/>
    </location>
</feature>
<protein>
    <submittedName>
        <fullName evidence="5">XP_029647744.1uncharacterized protein LOC115221679 isoform X5</fullName>
    </submittedName>
</protein>
<evidence type="ECO:0000313" key="6">
    <source>
        <dbReference type="Proteomes" id="UP001162480"/>
    </source>
</evidence>
<evidence type="ECO:0000313" key="5">
    <source>
        <dbReference type="EMBL" id="CAI9716300.1"/>
    </source>
</evidence>
<gene>
    <name evidence="5" type="ORF">OCTVUL_1B030272</name>
</gene>
<organism evidence="5 6">
    <name type="scientific">Octopus vulgaris</name>
    <name type="common">Common octopus</name>
    <dbReference type="NCBI Taxonomy" id="6645"/>
    <lineage>
        <taxon>Eukaryota</taxon>
        <taxon>Metazoa</taxon>
        <taxon>Spiralia</taxon>
        <taxon>Lophotrochozoa</taxon>
        <taxon>Mollusca</taxon>
        <taxon>Cephalopoda</taxon>
        <taxon>Coleoidea</taxon>
        <taxon>Octopodiformes</taxon>
        <taxon>Octopoda</taxon>
        <taxon>Incirrata</taxon>
        <taxon>Octopodidae</taxon>
        <taxon>Octopus</taxon>
    </lineage>
</organism>
<accession>A0AA36EY31</accession>
<name>A0AA36EY31_OCTVU</name>
<keyword evidence="2" id="KW-0472">Membrane</keyword>
<sequence length="303" mass="33999">MLSTTLLVMTIIVMTSAQDFVEITSLEPKDGFKIGGRMNTTCSYSITNLLTLSLKRNSTTVVDIHYQTEVGNFKILADTEGFKCDLPSNGIIKCWKDSLSCKDEAQYTCTTNFVTSTPKFLKVKSYIRSLRDPFPPPEENQISTFRCDADVARSENFVTFRWTVNRGNDIDGVETEERRVQVPSRISCITTVYSEYKYNVTIRDRSNTTVTCTIFSESLSKTFSIPGLVPVTKIPVVNTGLDGEAIVGIVLIVIAFIILVFLLIWFFVIRKKADKPDPPGNWSTANSEDNGSITDSEDNWDRI</sequence>
<evidence type="ECO:0000256" key="1">
    <source>
        <dbReference type="SAM" id="MobiDB-lite"/>
    </source>
</evidence>
<dbReference type="AlphaFoldDB" id="A0AA36EY31"/>
<keyword evidence="6" id="KW-1185">Reference proteome</keyword>
<keyword evidence="3" id="KW-0732">Signal</keyword>
<dbReference type="PROSITE" id="PS50835">
    <property type="entry name" value="IG_LIKE"/>
    <property type="match status" value="1"/>
</dbReference>
<feature type="transmembrane region" description="Helical" evidence="2">
    <location>
        <begin position="245"/>
        <end position="268"/>
    </location>
</feature>
<evidence type="ECO:0000259" key="4">
    <source>
        <dbReference type="PROSITE" id="PS50835"/>
    </source>
</evidence>
<evidence type="ECO:0000256" key="3">
    <source>
        <dbReference type="SAM" id="SignalP"/>
    </source>
</evidence>
<keyword evidence="2" id="KW-0812">Transmembrane</keyword>
<proteinExistence type="predicted"/>
<feature type="signal peptide" evidence="3">
    <location>
        <begin position="1"/>
        <end position="17"/>
    </location>
</feature>
<dbReference type="EMBL" id="OX597814">
    <property type="protein sequence ID" value="CAI9716300.1"/>
    <property type="molecule type" value="Genomic_DNA"/>
</dbReference>
<feature type="chain" id="PRO_5041423252" evidence="3">
    <location>
        <begin position="18"/>
        <end position="303"/>
    </location>
</feature>